<keyword evidence="3" id="KW-1185">Reference proteome</keyword>
<evidence type="ECO:0000313" key="3">
    <source>
        <dbReference type="Proteomes" id="UP000235371"/>
    </source>
</evidence>
<gene>
    <name evidence="2" type="ORF">K444DRAFT_653159</name>
</gene>
<proteinExistence type="predicted"/>
<sequence>MADPLLIIGSLAAGLQLVLMTIQALLATIKLIKNLKEIPDRLAVLLNEVDDSISRLYYSCNAGSRIFQSLDPPQMNRLSRYAVALRLALEDIYNMLTPLFGNNQGRVRPVRYLWRSLVSLKIEKELPEKLQRLNRLNIEVVRELGIVRLETQLATSGLVIASGAASSQGFSNIKAKINSLQTDFRNFTILGSVTREEGSRKSGCGSSSSSSSGSRPLEIARVSQERAEQILRYLSGTTKISTTAGLRIMTPGDLPSTNLDYILFSIRTFYTIGNFDLSPIVIRPKFWKDTDLGIYLIKVSEGLQRGASQSQTRGFRILKALTAAAANTMSKGTASILIELLSTLSPVNTTTCPHPIALVINKLKNDNGEKNVTLRALDFIIERLRSTLGPIHPLMQLGTYWLYELLHRSGNFTEALRVAGDGIQVIRALLGPGSLQEHWLLRPPLSIYFDIVGQRLDGPNPDPLYHNKYAVIIIEDIAKTYEYTGNGQSEALAYIHDKLRELLKQIGKEDEFKLWTAS</sequence>
<dbReference type="EMBL" id="KZ613817">
    <property type="protein sequence ID" value="PMD58873.1"/>
    <property type="molecule type" value="Genomic_DNA"/>
</dbReference>
<organism evidence="2 3">
    <name type="scientific">Hyaloscypha bicolor E</name>
    <dbReference type="NCBI Taxonomy" id="1095630"/>
    <lineage>
        <taxon>Eukaryota</taxon>
        <taxon>Fungi</taxon>
        <taxon>Dikarya</taxon>
        <taxon>Ascomycota</taxon>
        <taxon>Pezizomycotina</taxon>
        <taxon>Leotiomycetes</taxon>
        <taxon>Helotiales</taxon>
        <taxon>Hyaloscyphaceae</taxon>
        <taxon>Hyaloscypha</taxon>
        <taxon>Hyaloscypha bicolor</taxon>
    </lineage>
</organism>
<dbReference type="AlphaFoldDB" id="A0A2J6T7E5"/>
<evidence type="ECO:0000313" key="2">
    <source>
        <dbReference type="EMBL" id="PMD58873.1"/>
    </source>
</evidence>
<dbReference type="InParanoid" id="A0A2J6T7E5"/>
<evidence type="ECO:0000256" key="1">
    <source>
        <dbReference type="SAM" id="MobiDB-lite"/>
    </source>
</evidence>
<feature type="region of interest" description="Disordered" evidence="1">
    <location>
        <begin position="197"/>
        <end position="218"/>
    </location>
</feature>
<evidence type="ECO:0008006" key="4">
    <source>
        <dbReference type="Google" id="ProtNLM"/>
    </source>
</evidence>
<name>A0A2J6T7E5_9HELO</name>
<dbReference type="RefSeq" id="XP_024735777.1">
    <property type="nucleotide sequence ID" value="XM_024885862.1"/>
</dbReference>
<dbReference type="OrthoDB" id="5308957at2759"/>
<feature type="compositionally biased region" description="Low complexity" evidence="1">
    <location>
        <begin position="201"/>
        <end position="214"/>
    </location>
</feature>
<reference evidence="2 3" key="1">
    <citation type="submission" date="2016-04" db="EMBL/GenBank/DDBJ databases">
        <title>A degradative enzymes factory behind the ericoid mycorrhizal symbiosis.</title>
        <authorList>
            <consortium name="DOE Joint Genome Institute"/>
            <person name="Martino E."/>
            <person name="Morin E."/>
            <person name="Grelet G."/>
            <person name="Kuo A."/>
            <person name="Kohler A."/>
            <person name="Daghino S."/>
            <person name="Barry K."/>
            <person name="Choi C."/>
            <person name="Cichocki N."/>
            <person name="Clum A."/>
            <person name="Copeland A."/>
            <person name="Hainaut M."/>
            <person name="Haridas S."/>
            <person name="Labutti K."/>
            <person name="Lindquist E."/>
            <person name="Lipzen A."/>
            <person name="Khouja H.-R."/>
            <person name="Murat C."/>
            <person name="Ohm R."/>
            <person name="Olson A."/>
            <person name="Spatafora J."/>
            <person name="Veneault-Fourrey C."/>
            <person name="Henrissat B."/>
            <person name="Grigoriev I."/>
            <person name="Martin F."/>
            <person name="Perotto S."/>
        </authorList>
    </citation>
    <scope>NUCLEOTIDE SEQUENCE [LARGE SCALE GENOMIC DNA]</scope>
    <source>
        <strain evidence="2 3">E</strain>
    </source>
</reference>
<dbReference type="STRING" id="1095630.A0A2J6T7E5"/>
<dbReference type="GeneID" id="36593939"/>
<dbReference type="Proteomes" id="UP000235371">
    <property type="component" value="Unassembled WGS sequence"/>
</dbReference>
<protein>
    <recommendedName>
        <fullName evidence="4">Fungal N-terminal domain-containing protein</fullName>
    </recommendedName>
</protein>
<accession>A0A2J6T7E5</accession>